<sequence>MTAVSTDAIDLTSPPDRGVATRLALVAVVTTLTLELVRSSGVLLDRAFSAGALPAASTAVVTYVAAGLLATLLLVAAGSRSATGRTSGFPSGRVVLAGTGALGVLRLVVQALDGAPRFGLGLTAAALAVAVLTLTVAFVAARPNGGHQAALGLTLGIGTSVGLQLALGTWDAYWRHTPLGWTVTAILVVGAVLLARLVSTEVVGGRPRRLWVLGPYLALATMILANPAFASSQDGTRLPWAGGTLVVMAAVGFLLLLSPTRLTAGFRVASSVLLPVAIAGSFWSRGPVVLICLAIAEAAAAVALATALGSRRSAPPTLSRTAMVSGVIGLGTILPLLGYQLDYDVPLGFPNSWVVVAAAVTVAGAGLRLRTPAPPGGLATGPAGAPSGSGTIRPERVPVTINPLRLLVLPSVVLAVAGLWVCAPTDPVPATTAGTSVRLLDWNLHYGVSPDTSVDLDLIARTIEAQHPDVVTLQEVSRGWVMGGGADMGTWLSHRLGMQMVFVPAADRQFGNVILSRSALSDVTTTTLPYGEGPQKRSAVSATVTLQGGMPLRVTSVHLQHRVGNTATRLTEIAALLAAQPRTTARVIGGDLNAEPGSVEIGTLTGAGWSSALDVAGGPAGSAARTSPSDAPVTRIDWILGQQVTFAHATVLTDPRTSDHLPVVTTVTAGP</sequence>
<feature type="transmembrane region" description="Helical" evidence="1">
    <location>
        <begin position="179"/>
        <end position="198"/>
    </location>
</feature>
<dbReference type="GO" id="GO:0006506">
    <property type="term" value="P:GPI anchor biosynthetic process"/>
    <property type="evidence" value="ECO:0007669"/>
    <property type="project" value="TreeGrafter"/>
</dbReference>
<dbReference type="EMBL" id="MLJW01001409">
    <property type="protein sequence ID" value="OIQ78388.1"/>
    <property type="molecule type" value="Genomic_DNA"/>
</dbReference>
<keyword evidence="1" id="KW-0472">Membrane</keyword>
<dbReference type="AlphaFoldDB" id="A0A1J5QEJ7"/>
<dbReference type="GO" id="GO:0016020">
    <property type="term" value="C:membrane"/>
    <property type="evidence" value="ECO:0007669"/>
    <property type="project" value="GOC"/>
</dbReference>
<dbReference type="PANTHER" id="PTHR14859">
    <property type="entry name" value="CALCOFLUOR WHITE HYPERSENSITIVE PROTEIN PRECURSOR"/>
    <property type="match status" value="1"/>
</dbReference>
<feature type="transmembrane region" description="Helical" evidence="1">
    <location>
        <begin position="210"/>
        <end position="232"/>
    </location>
</feature>
<keyword evidence="1" id="KW-1133">Transmembrane helix</keyword>
<feature type="transmembrane region" description="Helical" evidence="1">
    <location>
        <begin position="148"/>
        <end position="167"/>
    </location>
</feature>
<evidence type="ECO:0000259" key="2">
    <source>
        <dbReference type="Pfam" id="PF03372"/>
    </source>
</evidence>
<feature type="transmembrane region" description="Helical" evidence="1">
    <location>
        <begin position="94"/>
        <end position="112"/>
    </location>
</feature>
<comment type="caution">
    <text evidence="3">The sequence shown here is derived from an EMBL/GenBank/DDBJ whole genome shotgun (WGS) entry which is preliminary data.</text>
</comment>
<accession>A0A1J5QEJ7</accession>
<feature type="transmembrane region" description="Helical" evidence="1">
    <location>
        <begin position="288"/>
        <end position="309"/>
    </location>
</feature>
<feature type="transmembrane region" description="Helical" evidence="1">
    <location>
        <begin position="321"/>
        <end position="341"/>
    </location>
</feature>
<organism evidence="3">
    <name type="scientific">mine drainage metagenome</name>
    <dbReference type="NCBI Taxonomy" id="410659"/>
    <lineage>
        <taxon>unclassified sequences</taxon>
        <taxon>metagenomes</taxon>
        <taxon>ecological metagenomes</taxon>
    </lineage>
</organism>
<proteinExistence type="predicted"/>
<dbReference type="Pfam" id="PF03372">
    <property type="entry name" value="Exo_endo_phos"/>
    <property type="match status" value="1"/>
</dbReference>
<dbReference type="InterPro" id="IPR051916">
    <property type="entry name" value="GPI-anchor_lipid_remodeler"/>
</dbReference>
<dbReference type="SUPFAM" id="SSF56219">
    <property type="entry name" value="DNase I-like"/>
    <property type="match status" value="1"/>
</dbReference>
<dbReference type="GO" id="GO:0003824">
    <property type="term" value="F:catalytic activity"/>
    <property type="evidence" value="ECO:0007669"/>
    <property type="project" value="InterPro"/>
</dbReference>
<feature type="transmembrane region" description="Helical" evidence="1">
    <location>
        <begin position="238"/>
        <end position="257"/>
    </location>
</feature>
<evidence type="ECO:0000256" key="1">
    <source>
        <dbReference type="SAM" id="Phobius"/>
    </source>
</evidence>
<name>A0A1J5QEJ7_9ZZZZ</name>
<keyword evidence="1" id="KW-0812">Transmembrane</keyword>
<reference evidence="3" key="1">
    <citation type="submission" date="2016-10" db="EMBL/GenBank/DDBJ databases">
        <title>Sequence of Gallionella enrichment culture.</title>
        <authorList>
            <person name="Poehlein A."/>
            <person name="Muehling M."/>
            <person name="Daniel R."/>
        </authorList>
    </citation>
    <scope>NUCLEOTIDE SEQUENCE</scope>
</reference>
<dbReference type="InterPro" id="IPR005135">
    <property type="entry name" value="Endo/exonuclease/phosphatase"/>
</dbReference>
<feature type="domain" description="Endonuclease/exonuclease/phosphatase" evidence="2">
    <location>
        <begin position="442"/>
        <end position="660"/>
    </location>
</feature>
<feature type="transmembrane region" description="Helical" evidence="1">
    <location>
        <begin position="264"/>
        <end position="282"/>
    </location>
</feature>
<feature type="transmembrane region" description="Helical" evidence="1">
    <location>
        <begin position="52"/>
        <end position="74"/>
    </location>
</feature>
<feature type="transmembrane region" description="Helical" evidence="1">
    <location>
        <begin position="118"/>
        <end position="141"/>
    </location>
</feature>
<dbReference type="InterPro" id="IPR036691">
    <property type="entry name" value="Endo/exonu/phosph_ase_sf"/>
</dbReference>
<evidence type="ECO:0000313" key="3">
    <source>
        <dbReference type="EMBL" id="OIQ78388.1"/>
    </source>
</evidence>
<gene>
    <name evidence="3" type="ORF">GALL_399090</name>
</gene>
<dbReference type="PANTHER" id="PTHR14859:SF1">
    <property type="entry name" value="PGAP2-INTERACTING PROTEIN"/>
    <property type="match status" value="1"/>
</dbReference>
<dbReference type="Gene3D" id="3.60.10.10">
    <property type="entry name" value="Endonuclease/exonuclease/phosphatase"/>
    <property type="match status" value="1"/>
</dbReference>
<protein>
    <recommendedName>
        <fullName evidence="2">Endonuclease/exonuclease/phosphatase domain-containing protein</fullName>
    </recommendedName>
</protein>